<dbReference type="Proteomes" id="UP000507222">
    <property type="component" value="Unassembled WGS sequence"/>
</dbReference>
<evidence type="ECO:0000313" key="2">
    <source>
        <dbReference type="EMBL" id="CAB4268400.1"/>
    </source>
</evidence>
<dbReference type="AlphaFoldDB" id="A0A6J5TWE7"/>
<sequence length="175" mass="19356">MLLDQVQGRDHLLISRQKGPSVFQMLGSFSSQSHHDVLRRVGLATSAPFVAVEDIDLDNEPVIPADGLLHDPETCDAVLGGLLHPQDIKELTDLDDRDIALQQVHNLISMAELCLVELSRAQGRKDELDNLIKSHKHLGQRLKASEATSAKKKEATQNGVTASHDISVRDYKIRE</sequence>
<organism evidence="2 3">
    <name type="scientific">Prunus armeniaca</name>
    <name type="common">Apricot</name>
    <name type="synonym">Armeniaca vulgaris</name>
    <dbReference type="NCBI Taxonomy" id="36596"/>
    <lineage>
        <taxon>Eukaryota</taxon>
        <taxon>Viridiplantae</taxon>
        <taxon>Streptophyta</taxon>
        <taxon>Embryophyta</taxon>
        <taxon>Tracheophyta</taxon>
        <taxon>Spermatophyta</taxon>
        <taxon>Magnoliopsida</taxon>
        <taxon>eudicotyledons</taxon>
        <taxon>Gunneridae</taxon>
        <taxon>Pentapetalae</taxon>
        <taxon>rosids</taxon>
        <taxon>fabids</taxon>
        <taxon>Rosales</taxon>
        <taxon>Rosaceae</taxon>
        <taxon>Amygdaloideae</taxon>
        <taxon>Amygdaleae</taxon>
        <taxon>Prunus</taxon>
    </lineage>
</organism>
<dbReference type="EMBL" id="CAEKDK010000002">
    <property type="protein sequence ID" value="CAB4268400.1"/>
    <property type="molecule type" value="Genomic_DNA"/>
</dbReference>
<accession>A0A6J5TWE7</accession>
<evidence type="ECO:0000313" key="3">
    <source>
        <dbReference type="Proteomes" id="UP000507222"/>
    </source>
</evidence>
<name>A0A6J5TWE7_PRUAR</name>
<proteinExistence type="predicted"/>
<protein>
    <submittedName>
        <fullName evidence="2">Uncharacterized protein</fullName>
    </submittedName>
</protein>
<gene>
    <name evidence="2" type="ORF">CURHAP_LOCUS11891</name>
</gene>
<reference evidence="2 3" key="1">
    <citation type="submission" date="2020-05" db="EMBL/GenBank/DDBJ databases">
        <authorList>
            <person name="Campoy J."/>
            <person name="Schneeberger K."/>
            <person name="Spophaly S."/>
        </authorList>
    </citation>
    <scope>NUCLEOTIDE SEQUENCE [LARGE SCALE GENOMIC DNA]</scope>
    <source>
        <strain evidence="2">PruArmRojPasFocal</strain>
    </source>
</reference>
<evidence type="ECO:0000256" key="1">
    <source>
        <dbReference type="SAM" id="MobiDB-lite"/>
    </source>
</evidence>
<feature type="region of interest" description="Disordered" evidence="1">
    <location>
        <begin position="142"/>
        <end position="161"/>
    </location>
</feature>